<evidence type="ECO:0000313" key="2">
    <source>
        <dbReference type="WBParaSite" id="HCON_00129360-00001"/>
    </source>
</evidence>
<dbReference type="WBParaSite" id="HCON_00129360-00001">
    <property type="protein sequence ID" value="HCON_00129360-00001"/>
    <property type="gene ID" value="HCON_00129360"/>
</dbReference>
<proteinExistence type="predicted"/>
<keyword evidence="1" id="KW-1185">Reference proteome</keyword>
<evidence type="ECO:0000313" key="1">
    <source>
        <dbReference type="Proteomes" id="UP000025227"/>
    </source>
</evidence>
<accession>A0A7I5EBV6</accession>
<organism evidence="1 2">
    <name type="scientific">Haemonchus contortus</name>
    <name type="common">Barber pole worm</name>
    <dbReference type="NCBI Taxonomy" id="6289"/>
    <lineage>
        <taxon>Eukaryota</taxon>
        <taxon>Metazoa</taxon>
        <taxon>Ecdysozoa</taxon>
        <taxon>Nematoda</taxon>
        <taxon>Chromadorea</taxon>
        <taxon>Rhabditida</taxon>
        <taxon>Rhabditina</taxon>
        <taxon>Rhabditomorpha</taxon>
        <taxon>Strongyloidea</taxon>
        <taxon>Trichostrongylidae</taxon>
        <taxon>Haemonchus</taxon>
    </lineage>
</organism>
<reference evidence="2" key="1">
    <citation type="submission" date="2020-12" db="UniProtKB">
        <authorList>
            <consortium name="WormBaseParasite"/>
        </authorList>
    </citation>
    <scope>IDENTIFICATION</scope>
    <source>
        <strain evidence="2">MHco3</strain>
    </source>
</reference>
<sequence>MDLYYKCTIFYPNTIHDNVEYDYVPNTTFYKLERNGHCDECPLAKKIFPLN</sequence>
<dbReference type="Proteomes" id="UP000025227">
    <property type="component" value="Unplaced"/>
</dbReference>
<dbReference type="AlphaFoldDB" id="A0A7I5EBV6"/>
<name>A0A7I5EBV6_HAECO</name>
<protein>
    <submittedName>
        <fullName evidence="2">Uncharacterized protein</fullName>
    </submittedName>
</protein>